<reference evidence="6 7" key="1">
    <citation type="submission" date="2014-06" db="EMBL/GenBank/DDBJ databases">
        <title>Evolutionary Origins and Diversification of the Mycorrhizal Mutualists.</title>
        <authorList>
            <consortium name="DOE Joint Genome Institute"/>
            <consortium name="Mycorrhizal Genomics Consortium"/>
            <person name="Kohler A."/>
            <person name="Kuo A."/>
            <person name="Nagy L.G."/>
            <person name="Floudas D."/>
            <person name="Copeland A."/>
            <person name="Barry K.W."/>
            <person name="Cichocki N."/>
            <person name="Veneault-Fourrey C."/>
            <person name="LaButti K."/>
            <person name="Lindquist E.A."/>
            <person name="Lipzen A."/>
            <person name="Lundell T."/>
            <person name="Morin E."/>
            <person name="Murat C."/>
            <person name="Riley R."/>
            <person name="Ohm R."/>
            <person name="Sun H."/>
            <person name="Tunlid A."/>
            <person name="Henrissat B."/>
            <person name="Grigoriev I.V."/>
            <person name="Hibbett D.S."/>
            <person name="Martin F."/>
        </authorList>
    </citation>
    <scope>NUCLEOTIDE SEQUENCE [LARGE SCALE GENOMIC DNA]</scope>
    <source>
        <strain evidence="6 7">SS14</strain>
    </source>
</reference>
<keyword evidence="2 5" id="KW-0812">Transmembrane</keyword>
<keyword evidence="4 5" id="KW-0472">Membrane</keyword>
<dbReference type="HOGENOM" id="CLU_033465_6_4_1"/>
<dbReference type="OrthoDB" id="3358017at2759"/>
<evidence type="ECO:0000256" key="5">
    <source>
        <dbReference type="SAM" id="Phobius"/>
    </source>
</evidence>
<dbReference type="GO" id="GO:0000324">
    <property type="term" value="C:fungal-type vacuole"/>
    <property type="evidence" value="ECO:0007669"/>
    <property type="project" value="TreeGrafter"/>
</dbReference>
<feature type="transmembrane region" description="Helical" evidence="5">
    <location>
        <begin position="21"/>
        <end position="43"/>
    </location>
</feature>
<dbReference type="InterPro" id="IPR007568">
    <property type="entry name" value="RTA1"/>
</dbReference>
<organism evidence="6 7">
    <name type="scientific">Sphaerobolus stellatus (strain SS14)</name>
    <dbReference type="NCBI Taxonomy" id="990650"/>
    <lineage>
        <taxon>Eukaryota</taxon>
        <taxon>Fungi</taxon>
        <taxon>Dikarya</taxon>
        <taxon>Basidiomycota</taxon>
        <taxon>Agaricomycotina</taxon>
        <taxon>Agaricomycetes</taxon>
        <taxon>Phallomycetidae</taxon>
        <taxon>Geastrales</taxon>
        <taxon>Sphaerobolaceae</taxon>
        <taxon>Sphaerobolus</taxon>
    </lineage>
</organism>
<dbReference type="AlphaFoldDB" id="A0A0C9VDM1"/>
<sequence length="165" mass="18399">MINLLGPQYSRLTPKYSLLSHACLDSIIFLCAGVIALIIQVIGGGQASHAASNGLDPNPGGHIMLSGIFFQMAVLIFYTLFAAEFLTRYNLDKPIRSSTRELVGLTKRHRLQSIGLSLMTGFIFVRTIYRSIELVDGWDGIIISTQWYLSAFVGPWSYLLYIECF</sequence>
<evidence type="ECO:0000313" key="7">
    <source>
        <dbReference type="Proteomes" id="UP000054279"/>
    </source>
</evidence>
<dbReference type="EMBL" id="KN837113">
    <property type="protein sequence ID" value="KIJ45154.1"/>
    <property type="molecule type" value="Genomic_DNA"/>
</dbReference>
<evidence type="ECO:0000256" key="1">
    <source>
        <dbReference type="ARBA" id="ARBA00004141"/>
    </source>
</evidence>
<dbReference type="PANTHER" id="PTHR31465">
    <property type="entry name" value="PROTEIN RTA1-RELATED"/>
    <property type="match status" value="1"/>
</dbReference>
<proteinExistence type="predicted"/>
<evidence type="ECO:0000256" key="4">
    <source>
        <dbReference type="ARBA" id="ARBA00023136"/>
    </source>
</evidence>
<dbReference type="GO" id="GO:0005886">
    <property type="term" value="C:plasma membrane"/>
    <property type="evidence" value="ECO:0007669"/>
    <property type="project" value="TreeGrafter"/>
</dbReference>
<accession>A0A0C9VDM1</accession>
<name>A0A0C9VDM1_SPHS4</name>
<keyword evidence="3 5" id="KW-1133">Transmembrane helix</keyword>
<feature type="transmembrane region" description="Helical" evidence="5">
    <location>
        <begin position="63"/>
        <end position="91"/>
    </location>
</feature>
<evidence type="ECO:0000256" key="3">
    <source>
        <dbReference type="ARBA" id="ARBA00022989"/>
    </source>
</evidence>
<dbReference type="Proteomes" id="UP000054279">
    <property type="component" value="Unassembled WGS sequence"/>
</dbReference>
<feature type="transmembrane region" description="Helical" evidence="5">
    <location>
        <begin position="141"/>
        <end position="161"/>
    </location>
</feature>
<feature type="transmembrane region" description="Helical" evidence="5">
    <location>
        <begin position="111"/>
        <end position="129"/>
    </location>
</feature>
<protein>
    <submittedName>
        <fullName evidence="6">Uncharacterized protein</fullName>
    </submittedName>
</protein>
<gene>
    <name evidence="6" type="ORF">M422DRAFT_46959</name>
</gene>
<dbReference type="PANTHER" id="PTHR31465:SF9">
    <property type="entry name" value="SPHINGOID LONG-CHAIN BASE TRANSPORTER RSB1"/>
    <property type="match status" value="1"/>
</dbReference>
<comment type="subcellular location">
    <subcellularLocation>
        <location evidence="1">Membrane</location>
        <topology evidence="1">Multi-pass membrane protein</topology>
    </subcellularLocation>
</comment>
<keyword evidence="7" id="KW-1185">Reference proteome</keyword>
<evidence type="ECO:0000256" key="2">
    <source>
        <dbReference type="ARBA" id="ARBA00022692"/>
    </source>
</evidence>
<dbReference type="Pfam" id="PF04479">
    <property type="entry name" value="RTA1"/>
    <property type="match status" value="1"/>
</dbReference>
<evidence type="ECO:0000313" key="6">
    <source>
        <dbReference type="EMBL" id="KIJ45154.1"/>
    </source>
</evidence>